<dbReference type="InterPro" id="IPR002156">
    <property type="entry name" value="RNaseH_domain"/>
</dbReference>
<name>A0A7J9E499_9ROSI</name>
<accession>A0A7J9E499</accession>
<gene>
    <name evidence="2" type="ORF">Gotri_016283</name>
</gene>
<dbReference type="Pfam" id="PF13456">
    <property type="entry name" value="RVT_3"/>
    <property type="match status" value="1"/>
</dbReference>
<dbReference type="AlphaFoldDB" id="A0A7J9E499"/>
<sequence length="121" mass="13729">MKATKWALQISSPLLTLDNNWIRLRPGGVIEEGIGFAAVGGVMRDQNEIWTLGYNRYLGFCPIMEVELWDILDGLTLLLEWNYDSVLIQIDSMEAILAIQNRAPNELVSTLVRRILQNLAK</sequence>
<dbReference type="EMBL" id="JABEZW010000006">
    <property type="protein sequence ID" value="MBA0767395.1"/>
    <property type="molecule type" value="Genomic_DNA"/>
</dbReference>
<dbReference type="CDD" id="cd06222">
    <property type="entry name" value="RNase_H_like"/>
    <property type="match status" value="1"/>
</dbReference>
<dbReference type="InterPro" id="IPR044730">
    <property type="entry name" value="RNase_H-like_dom_plant"/>
</dbReference>
<comment type="caution">
    <text evidence="2">The sequence shown here is derived from an EMBL/GenBank/DDBJ whole genome shotgun (WGS) entry which is preliminary data.</text>
</comment>
<dbReference type="GO" id="GO:0004523">
    <property type="term" value="F:RNA-DNA hybrid ribonuclease activity"/>
    <property type="evidence" value="ECO:0007669"/>
    <property type="project" value="InterPro"/>
</dbReference>
<protein>
    <recommendedName>
        <fullName evidence="1">RNase H type-1 domain-containing protein</fullName>
    </recommendedName>
</protein>
<organism evidence="2 3">
    <name type="scientific">Gossypium trilobum</name>
    <dbReference type="NCBI Taxonomy" id="34281"/>
    <lineage>
        <taxon>Eukaryota</taxon>
        <taxon>Viridiplantae</taxon>
        <taxon>Streptophyta</taxon>
        <taxon>Embryophyta</taxon>
        <taxon>Tracheophyta</taxon>
        <taxon>Spermatophyta</taxon>
        <taxon>Magnoliopsida</taxon>
        <taxon>eudicotyledons</taxon>
        <taxon>Gunneridae</taxon>
        <taxon>Pentapetalae</taxon>
        <taxon>rosids</taxon>
        <taxon>malvids</taxon>
        <taxon>Malvales</taxon>
        <taxon>Malvaceae</taxon>
        <taxon>Malvoideae</taxon>
        <taxon>Gossypium</taxon>
    </lineage>
</organism>
<evidence type="ECO:0000313" key="2">
    <source>
        <dbReference type="EMBL" id="MBA0767395.1"/>
    </source>
</evidence>
<reference evidence="2 3" key="1">
    <citation type="journal article" date="2019" name="Genome Biol. Evol.">
        <title>Insights into the evolution of the New World diploid cottons (Gossypium, subgenus Houzingenia) based on genome sequencing.</title>
        <authorList>
            <person name="Grover C.E."/>
            <person name="Arick M.A. 2nd"/>
            <person name="Thrash A."/>
            <person name="Conover J.L."/>
            <person name="Sanders W.S."/>
            <person name="Peterson D.G."/>
            <person name="Frelichowski J.E."/>
            <person name="Scheffler J.A."/>
            <person name="Scheffler B.E."/>
            <person name="Wendel J.F."/>
        </authorList>
    </citation>
    <scope>NUCLEOTIDE SEQUENCE [LARGE SCALE GENOMIC DNA]</scope>
    <source>
        <strain evidence="2">8</strain>
        <tissue evidence="2">Leaf</tissue>
    </source>
</reference>
<dbReference type="InterPro" id="IPR053151">
    <property type="entry name" value="RNase_H-like"/>
</dbReference>
<proteinExistence type="predicted"/>
<evidence type="ECO:0000313" key="3">
    <source>
        <dbReference type="Proteomes" id="UP000593568"/>
    </source>
</evidence>
<evidence type="ECO:0000259" key="1">
    <source>
        <dbReference type="Pfam" id="PF13456"/>
    </source>
</evidence>
<dbReference type="PANTHER" id="PTHR47723">
    <property type="entry name" value="OS05G0353850 PROTEIN"/>
    <property type="match status" value="1"/>
</dbReference>
<dbReference type="PANTHER" id="PTHR47723:SF19">
    <property type="entry name" value="POLYNUCLEOTIDYL TRANSFERASE, RIBONUCLEASE H-LIKE SUPERFAMILY PROTEIN"/>
    <property type="match status" value="1"/>
</dbReference>
<dbReference type="Proteomes" id="UP000593568">
    <property type="component" value="Unassembled WGS sequence"/>
</dbReference>
<keyword evidence="3" id="KW-1185">Reference proteome</keyword>
<feature type="domain" description="RNase H type-1" evidence="1">
    <location>
        <begin position="31"/>
        <end position="117"/>
    </location>
</feature>
<dbReference type="GO" id="GO:0003676">
    <property type="term" value="F:nucleic acid binding"/>
    <property type="evidence" value="ECO:0007669"/>
    <property type="project" value="InterPro"/>
</dbReference>